<dbReference type="Proteomes" id="UP000184404">
    <property type="component" value="Unassembled WGS sequence"/>
</dbReference>
<gene>
    <name evidence="5" type="ORF">SAMN02745190_01947</name>
</gene>
<evidence type="ECO:0000256" key="1">
    <source>
        <dbReference type="ARBA" id="ARBA00010529"/>
    </source>
</evidence>
<proteinExistence type="inferred from homology"/>
<dbReference type="InterPro" id="IPR020816">
    <property type="entry name" value="Histone-like_DNA-bd_CS"/>
</dbReference>
<dbReference type="PANTHER" id="PTHR33175:SF3">
    <property type="entry name" value="DNA-BINDING PROTEIN HU-BETA"/>
    <property type="match status" value="1"/>
</dbReference>
<keyword evidence="2" id="KW-0226">DNA condensation</keyword>
<dbReference type="GO" id="GO:0030261">
    <property type="term" value="P:chromosome condensation"/>
    <property type="evidence" value="ECO:0007669"/>
    <property type="project" value="UniProtKB-KW"/>
</dbReference>
<evidence type="ECO:0000313" key="5">
    <source>
        <dbReference type="EMBL" id="SHF13847.1"/>
    </source>
</evidence>
<keyword evidence="6" id="KW-1185">Reference proteome</keyword>
<dbReference type="SMART" id="SM00411">
    <property type="entry name" value="BHL"/>
    <property type="match status" value="1"/>
</dbReference>
<protein>
    <submittedName>
        <fullName evidence="5">DNA-binding protein HU-beta</fullName>
    </submittedName>
</protein>
<dbReference type="RefSeq" id="WP_094756580.1">
    <property type="nucleotide sequence ID" value="NZ_FQUG01000007.1"/>
</dbReference>
<keyword evidence="3 5" id="KW-0238">DNA-binding</keyword>
<evidence type="ECO:0000256" key="4">
    <source>
        <dbReference type="RuleBase" id="RU003939"/>
    </source>
</evidence>
<organism evidence="5 6">
    <name type="scientific">Schwartzia succinivorans DSM 10502</name>
    <dbReference type="NCBI Taxonomy" id="1123243"/>
    <lineage>
        <taxon>Bacteria</taxon>
        <taxon>Bacillati</taxon>
        <taxon>Bacillota</taxon>
        <taxon>Negativicutes</taxon>
        <taxon>Selenomonadales</taxon>
        <taxon>Selenomonadaceae</taxon>
        <taxon>Schwartzia</taxon>
    </lineage>
</organism>
<dbReference type="GO" id="GO:0005829">
    <property type="term" value="C:cytosol"/>
    <property type="evidence" value="ECO:0007669"/>
    <property type="project" value="TreeGrafter"/>
</dbReference>
<dbReference type="GO" id="GO:0030527">
    <property type="term" value="F:structural constituent of chromatin"/>
    <property type="evidence" value="ECO:0007669"/>
    <property type="project" value="InterPro"/>
</dbReference>
<comment type="similarity">
    <text evidence="1 4">Belongs to the bacterial histone-like protein family.</text>
</comment>
<dbReference type="EMBL" id="FQUG01000007">
    <property type="protein sequence ID" value="SHF13847.1"/>
    <property type="molecule type" value="Genomic_DNA"/>
</dbReference>
<reference evidence="5 6" key="1">
    <citation type="submission" date="2016-11" db="EMBL/GenBank/DDBJ databases">
        <authorList>
            <person name="Jaros S."/>
            <person name="Januszkiewicz K."/>
            <person name="Wedrychowicz H."/>
        </authorList>
    </citation>
    <scope>NUCLEOTIDE SEQUENCE [LARGE SCALE GENOMIC DNA]</scope>
    <source>
        <strain evidence="5 6">DSM 10502</strain>
    </source>
</reference>
<evidence type="ECO:0000313" key="6">
    <source>
        <dbReference type="Proteomes" id="UP000184404"/>
    </source>
</evidence>
<dbReference type="InterPro" id="IPR000119">
    <property type="entry name" value="Hist_DNA-bd"/>
</dbReference>
<dbReference type="PROSITE" id="PS00045">
    <property type="entry name" value="HISTONE_LIKE"/>
    <property type="match status" value="1"/>
</dbReference>
<evidence type="ECO:0000256" key="2">
    <source>
        <dbReference type="ARBA" id="ARBA00023067"/>
    </source>
</evidence>
<dbReference type="Pfam" id="PF00216">
    <property type="entry name" value="Bac_DNA_binding"/>
    <property type="match status" value="1"/>
</dbReference>
<sequence>MAKKAKKVAAVKAAPKAAAKGAKEVVNKGMLVDAVAEKLEGAVSKKDTKAVLDALLTTVVESVRKGGEVRLVGFGTFKQSHRAARTGRNPQTGAAIQIAASDAFTFKSSIKF</sequence>
<dbReference type="SUPFAM" id="SSF47729">
    <property type="entry name" value="IHF-like DNA-binding proteins"/>
    <property type="match status" value="1"/>
</dbReference>
<dbReference type="InterPro" id="IPR010992">
    <property type="entry name" value="IHF-like_DNA-bd_dom_sf"/>
</dbReference>
<dbReference type="PRINTS" id="PR01727">
    <property type="entry name" value="DNABINDINGHU"/>
</dbReference>
<dbReference type="STRING" id="1123243.SAMN02745190_01947"/>
<dbReference type="Gene3D" id="4.10.520.10">
    <property type="entry name" value="IHF-like DNA-binding proteins"/>
    <property type="match status" value="1"/>
</dbReference>
<dbReference type="GO" id="GO:0003677">
    <property type="term" value="F:DNA binding"/>
    <property type="evidence" value="ECO:0007669"/>
    <property type="project" value="UniProtKB-KW"/>
</dbReference>
<dbReference type="OrthoDB" id="9799835at2"/>
<dbReference type="PANTHER" id="PTHR33175">
    <property type="entry name" value="DNA-BINDING PROTEIN HU"/>
    <property type="match status" value="1"/>
</dbReference>
<evidence type="ECO:0000256" key="3">
    <source>
        <dbReference type="ARBA" id="ARBA00023125"/>
    </source>
</evidence>
<dbReference type="CDD" id="cd13831">
    <property type="entry name" value="HU"/>
    <property type="match status" value="1"/>
</dbReference>
<accession>A0A1M4Z7T1</accession>
<name>A0A1M4Z7T1_9FIRM</name>
<dbReference type="AlphaFoldDB" id="A0A1M4Z7T1"/>